<evidence type="ECO:0000313" key="2">
    <source>
        <dbReference type="EMBL" id="TKX18541.1"/>
    </source>
</evidence>
<proteinExistence type="predicted"/>
<feature type="region of interest" description="Disordered" evidence="1">
    <location>
        <begin position="153"/>
        <end position="200"/>
    </location>
</feature>
<dbReference type="EMBL" id="PTQR01000128">
    <property type="protein sequence ID" value="TKX18541.1"/>
    <property type="molecule type" value="Genomic_DNA"/>
</dbReference>
<feature type="compositionally biased region" description="Acidic residues" evidence="1">
    <location>
        <begin position="189"/>
        <end position="200"/>
    </location>
</feature>
<feature type="region of interest" description="Disordered" evidence="1">
    <location>
        <begin position="92"/>
        <end position="127"/>
    </location>
</feature>
<evidence type="ECO:0000256" key="1">
    <source>
        <dbReference type="SAM" id="MobiDB-lite"/>
    </source>
</evidence>
<comment type="caution">
    <text evidence="2">The sequence shown here is derived from an EMBL/GenBank/DDBJ whole genome shotgun (WGS) entry which is preliminary data.</text>
</comment>
<evidence type="ECO:0008006" key="4">
    <source>
        <dbReference type="Google" id="ProtNLM"/>
    </source>
</evidence>
<sequence>MPDPCTEEADGLQDLQGTTSNLEQGFVISRMAETGGVCSSIPLRSLRLSRALLQNLSPSVVMTRSHKANDRDHAGLIAGTAAPEEHLPRYFSKEGYAGNDPKSTKKKGSGKGNWGKQGDELEDYDYNLTKPRRRSNSFSAAAGHNIFKTKFEAIEPEPVFEEDIHGPEADDLALEEQSTHSSAGSGGSVEEEEAAAVDKK</sequence>
<name>A0A4U7AQ33_9PEZI</name>
<dbReference type="Proteomes" id="UP000308133">
    <property type="component" value="Unassembled WGS sequence"/>
</dbReference>
<organism evidence="2 3">
    <name type="scientific">Elsinoe australis</name>
    <dbReference type="NCBI Taxonomy" id="40998"/>
    <lineage>
        <taxon>Eukaryota</taxon>
        <taxon>Fungi</taxon>
        <taxon>Dikarya</taxon>
        <taxon>Ascomycota</taxon>
        <taxon>Pezizomycotina</taxon>
        <taxon>Dothideomycetes</taxon>
        <taxon>Dothideomycetidae</taxon>
        <taxon>Myriangiales</taxon>
        <taxon>Elsinoaceae</taxon>
        <taxon>Elsinoe</taxon>
    </lineage>
</organism>
<gene>
    <name evidence="2" type="ORF">C1H76_9330</name>
</gene>
<accession>A0A4U7AQ33</accession>
<dbReference type="AlphaFoldDB" id="A0A4U7AQ33"/>
<reference evidence="2 3" key="1">
    <citation type="submission" date="2018-02" db="EMBL/GenBank/DDBJ databases">
        <title>Draft genome sequences of Elsinoe sp., causing black scab on jojoba.</title>
        <authorList>
            <person name="Stodart B."/>
            <person name="Jeffress S."/>
            <person name="Ash G."/>
            <person name="Arun Chinnappa K."/>
        </authorList>
    </citation>
    <scope>NUCLEOTIDE SEQUENCE [LARGE SCALE GENOMIC DNA]</scope>
    <source>
        <strain evidence="2 3">Hillstone_2</strain>
    </source>
</reference>
<protein>
    <recommendedName>
        <fullName evidence="4">Hyaluronan/mRNA-binding protein domain-containing protein</fullName>
    </recommendedName>
</protein>
<evidence type="ECO:0000313" key="3">
    <source>
        <dbReference type="Proteomes" id="UP000308133"/>
    </source>
</evidence>